<feature type="compositionally biased region" description="Basic and acidic residues" evidence="1">
    <location>
        <begin position="19"/>
        <end position="30"/>
    </location>
</feature>
<feature type="region of interest" description="Disordered" evidence="1">
    <location>
        <begin position="15"/>
        <end position="70"/>
    </location>
</feature>
<feature type="compositionally biased region" description="Basic and acidic residues" evidence="1">
    <location>
        <begin position="220"/>
        <end position="232"/>
    </location>
</feature>
<sequence length="242" mass="26154">MGAGVVVAAAQARAAAGGRVDRAHAVEEARRRRGRRRRQHQTPGARVQPQRVEEAFGGRRPRRPRRLGGPPVGHVGLGAQHGPPGAGHVARRLGRTLAKRAAPAHVVGRRPRPGLTRAAVARRVAAGRPARGRGRQVRQALVRGLDTVPRCDEPAQLQLQAAILAHRALAEGPPLRRARLGQGSGPHGRRRGPQRRGPLQRCRRWRRPQALDQLVGRRGPRVEGPAHGDRFHPAAQALAAVQ</sequence>
<protein>
    <submittedName>
        <fullName evidence="2">Uncharacterized protein</fullName>
    </submittedName>
</protein>
<feature type="compositionally biased region" description="Basic residues" evidence="1">
    <location>
        <begin position="31"/>
        <end position="40"/>
    </location>
</feature>
<evidence type="ECO:0000313" key="2">
    <source>
        <dbReference type="EMBL" id="MXU97057.1"/>
    </source>
</evidence>
<evidence type="ECO:0000256" key="1">
    <source>
        <dbReference type="SAM" id="MobiDB-lite"/>
    </source>
</evidence>
<proteinExistence type="predicted"/>
<feature type="region of interest" description="Disordered" evidence="1">
    <location>
        <begin position="174"/>
        <end position="232"/>
    </location>
</feature>
<dbReference type="EMBL" id="GIFC01014974">
    <property type="protein sequence ID" value="MXU97057.1"/>
    <property type="molecule type" value="Transcribed_RNA"/>
</dbReference>
<reference evidence="2" key="1">
    <citation type="submission" date="2019-12" db="EMBL/GenBank/DDBJ databases">
        <title>An insight into the sialome of adult female Ixodes ricinus ticks feeding for 6 days.</title>
        <authorList>
            <person name="Perner J."/>
            <person name="Ribeiro J.M.C."/>
        </authorList>
    </citation>
    <scope>NUCLEOTIDE SEQUENCE</scope>
    <source>
        <strain evidence="2">Semi-engorged</strain>
        <tissue evidence="2">Salivary glands</tissue>
    </source>
</reference>
<dbReference type="AlphaFoldDB" id="A0A6B0V4J2"/>
<accession>A0A6B0V4J2</accession>
<organism evidence="2">
    <name type="scientific">Ixodes ricinus</name>
    <name type="common">Common tick</name>
    <name type="synonym">Acarus ricinus</name>
    <dbReference type="NCBI Taxonomy" id="34613"/>
    <lineage>
        <taxon>Eukaryota</taxon>
        <taxon>Metazoa</taxon>
        <taxon>Ecdysozoa</taxon>
        <taxon>Arthropoda</taxon>
        <taxon>Chelicerata</taxon>
        <taxon>Arachnida</taxon>
        <taxon>Acari</taxon>
        <taxon>Parasitiformes</taxon>
        <taxon>Ixodida</taxon>
        <taxon>Ixodoidea</taxon>
        <taxon>Ixodidae</taxon>
        <taxon>Ixodinae</taxon>
        <taxon>Ixodes</taxon>
    </lineage>
</organism>
<name>A0A6B0V4J2_IXORI</name>